<feature type="non-terminal residue" evidence="7">
    <location>
        <position position="71"/>
    </location>
</feature>
<evidence type="ECO:0000256" key="6">
    <source>
        <dbReference type="SAM" id="MobiDB-lite"/>
    </source>
</evidence>
<proteinExistence type="predicted"/>
<keyword evidence="4" id="KW-1133">Transmembrane helix</keyword>
<evidence type="ECO:0000313" key="8">
    <source>
        <dbReference type="Proteomes" id="UP000035037"/>
    </source>
</evidence>
<protein>
    <submittedName>
        <fullName evidence="7">Uncharacterized protein</fullName>
    </submittedName>
</protein>
<evidence type="ECO:0000256" key="5">
    <source>
        <dbReference type="ARBA" id="ARBA00023136"/>
    </source>
</evidence>
<name>A0A0G8ARQ1_9SYNE</name>
<feature type="region of interest" description="Disordered" evidence="6">
    <location>
        <begin position="1"/>
        <end position="30"/>
    </location>
</feature>
<sequence length="71" mass="7367">MYIVMPLDESGMADLENSPSAPSASARQSWSSSPGFVLAAAGSAVGLGNLWGLTYRVALGEGMAFLVLYRA</sequence>
<dbReference type="PROSITE" id="PS50267">
    <property type="entry name" value="NA_NEUROTRAN_SYMP_3"/>
    <property type="match status" value="1"/>
</dbReference>
<gene>
    <name evidence="7" type="ORF">TQ37_09095</name>
</gene>
<dbReference type="InterPro" id="IPR037272">
    <property type="entry name" value="SNS_sf"/>
</dbReference>
<feature type="compositionally biased region" description="Low complexity" evidence="6">
    <location>
        <begin position="18"/>
        <end position="30"/>
    </location>
</feature>
<dbReference type="InterPro" id="IPR000175">
    <property type="entry name" value="Na/ntran_symport"/>
</dbReference>
<dbReference type="PATRIC" id="fig|1608419.3.peg.1083"/>
<dbReference type="PANTHER" id="PTHR42948:SF1">
    <property type="entry name" value="TRANSPORTER"/>
    <property type="match status" value="1"/>
</dbReference>
<organism evidence="7 8">
    <name type="scientific">Candidatus Synechococcus spongiarum 15L</name>
    <dbReference type="NCBI Taxonomy" id="1608419"/>
    <lineage>
        <taxon>Bacteria</taxon>
        <taxon>Bacillati</taxon>
        <taxon>Cyanobacteriota</taxon>
        <taxon>Cyanophyceae</taxon>
        <taxon>Synechococcales</taxon>
        <taxon>Synechococcaceae</taxon>
        <taxon>Synechococcus</taxon>
    </lineage>
</organism>
<dbReference type="PANTHER" id="PTHR42948">
    <property type="entry name" value="TRANSPORTER"/>
    <property type="match status" value="1"/>
</dbReference>
<dbReference type="Proteomes" id="UP000035037">
    <property type="component" value="Unassembled WGS sequence"/>
</dbReference>
<evidence type="ECO:0000256" key="3">
    <source>
        <dbReference type="ARBA" id="ARBA00022692"/>
    </source>
</evidence>
<dbReference type="AlphaFoldDB" id="A0A0G8ARQ1"/>
<comment type="subcellular location">
    <subcellularLocation>
        <location evidence="1">Membrane</location>
        <topology evidence="1">Multi-pass membrane protein</topology>
    </subcellularLocation>
</comment>
<evidence type="ECO:0000313" key="7">
    <source>
        <dbReference type="EMBL" id="KKZ10243.1"/>
    </source>
</evidence>
<dbReference type="EMBL" id="JYFQ01000196">
    <property type="protein sequence ID" value="KKZ10243.1"/>
    <property type="molecule type" value="Genomic_DNA"/>
</dbReference>
<reference evidence="7 8" key="1">
    <citation type="submission" date="2015-02" db="EMBL/GenBank/DDBJ databases">
        <authorList>
            <person name="Slaby B."/>
            <person name="Hentschel U."/>
        </authorList>
    </citation>
    <scope>NUCLEOTIDE SEQUENCE [LARGE SCALE GENOMIC DNA]</scope>
    <source>
        <strain evidence="7">15L</strain>
    </source>
</reference>
<reference evidence="7 8" key="2">
    <citation type="submission" date="2015-05" db="EMBL/GenBank/DDBJ databases">
        <title>Lifestyle Evolution in Cyanobacterial Symbionts of Sponges.</title>
        <authorList>
            <person name="Burgsdorf I."/>
            <person name="Slaby B.M."/>
            <person name="Handley K.M."/>
            <person name="Haber M."/>
            <person name="Blom J."/>
            <person name="Marshall C.W."/>
            <person name="Gilbert J.A."/>
            <person name="Hentschel U."/>
            <person name="Steindler L."/>
        </authorList>
    </citation>
    <scope>NUCLEOTIDE SEQUENCE [LARGE SCALE GENOMIC DNA]</scope>
    <source>
        <strain evidence="7">15L</strain>
    </source>
</reference>
<evidence type="ECO:0000256" key="1">
    <source>
        <dbReference type="ARBA" id="ARBA00004141"/>
    </source>
</evidence>
<keyword evidence="2" id="KW-0813">Transport</keyword>
<dbReference type="Pfam" id="PF00209">
    <property type="entry name" value="SNF"/>
    <property type="match status" value="1"/>
</dbReference>
<keyword evidence="3" id="KW-0812">Transmembrane</keyword>
<keyword evidence="5" id="KW-0472">Membrane</keyword>
<evidence type="ECO:0000256" key="2">
    <source>
        <dbReference type="ARBA" id="ARBA00022448"/>
    </source>
</evidence>
<evidence type="ECO:0000256" key="4">
    <source>
        <dbReference type="ARBA" id="ARBA00022989"/>
    </source>
</evidence>
<dbReference type="SUPFAM" id="SSF161070">
    <property type="entry name" value="SNF-like"/>
    <property type="match status" value="1"/>
</dbReference>
<comment type="caution">
    <text evidence="7">The sequence shown here is derived from an EMBL/GenBank/DDBJ whole genome shotgun (WGS) entry which is preliminary data.</text>
</comment>
<accession>A0A0G8ARQ1</accession>
<dbReference type="GO" id="GO:0016020">
    <property type="term" value="C:membrane"/>
    <property type="evidence" value="ECO:0007669"/>
    <property type="project" value="UniProtKB-SubCell"/>
</dbReference>